<accession>A0A0A8YZE4</accession>
<sequence length="23" mass="2847">MVRNYFLFRLKNPYQLRSSLTSI</sequence>
<dbReference type="AlphaFoldDB" id="A0A0A8YZE4"/>
<proteinExistence type="predicted"/>
<name>A0A0A8YZE4_ARUDO</name>
<evidence type="ECO:0000313" key="1">
    <source>
        <dbReference type="EMBL" id="JAD30798.1"/>
    </source>
</evidence>
<organism evidence="1">
    <name type="scientific">Arundo donax</name>
    <name type="common">Giant reed</name>
    <name type="synonym">Donax arundinaceus</name>
    <dbReference type="NCBI Taxonomy" id="35708"/>
    <lineage>
        <taxon>Eukaryota</taxon>
        <taxon>Viridiplantae</taxon>
        <taxon>Streptophyta</taxon>
        <taxon>Embryophyta</taxon>
        <taxon>Tracheophyta</taxon>
        <taxon>Spermatophyta</taxon>
        <taxon>Magnoliopsida</taxon>
        <taxon>Liliopsida</taxon>
        <taxon>Poales</taxon>
        <taxon>Poaceae</taxon>
        <taxon>PACMAD clade</taxon>
        <taxon>Arundinoideae</taxon>
        <taxon>Arundineae</taxon>
        <taxon>Arundo</taxon>
    </lineage>
</organism>
<reference evidence="1" key="1">
    <citation type="submission" date="2014-09" db="EMBL/GenBank/DDBJ databases">
        <authorList>
            <person name="Magalhaes I.L.F."/>
            <person name="Oliveira U."/>
            <person name="Santos F.R."/>
            <person name="Vidigal T.H.D.A."/>
            <person name="Brescovit A.D."/>
            <person name="Santos A.J."/>
        </authorList>
    </citation>
    <scope>NUCLEOTIDE SEQUENCE</scope>
    <source>
        <tissue evidence="1">Shoot tissue taken approximately 20 cm above the soil surface</tissue>
    </source>
</reference>
<protein>
    <submittedName>
        <fullName evidence="1">Uncharacterized protein</fullName>
    </submittedName>
</protein>
<reference evidence="1" key="2">
    <citation type="journal article" date="2015" name="Data Brief">
        <title>Shoot transcriptome of the giant reed, Arundo donax.</title>
        <authorList>
            <person name="Barrero R.A."/>
            <person name="Guerrero F.D."/>
            <person name="Moolhuijzen P."/>
            <person name="Goolsby J.A."/>
            <person name="Tidwell J."/>
            <person name="Bellgard S.E."/>
            <person name="Bellgard M.I."/>
        </authorList>
    </citation>
    <scope>NUCLEOTIDE SEQUENCE</scope>
    <source>
        <tissue evidence="1">Shoot tissue taken approximately 20 cm above the soil surface</tissue>
    </source>
</reference>
<dbReference type="EMBL" id="GBRH01267097">
    <property type="protein sequence ID" value="JAD30798.1"/>
    <property type="molecule type" value="Transcribed_RNA"/>
</dbReference>